<dbReference type="Gene3D" id="1.20.58.1980">
    <property type="match status" value="1"/>
</dbReference>
<dbReference type="SMART" id="SM00129">
    <property type="entry name" value="KISc"/>
    <property type="match status" value="1"/>
</dbReference>
<gene>
    <name evidence="3" type="ORF">Cvel_3583.t2</name>
</gene>
<dbReference type="GO" id="GO:0008017">
    <property type="term" value="F:microtubule binding"/>
    <property type="evidence" value="ECO:0007669"/>
    <property type="project" value="InterPro"/>
</dbReference>
<feature type="compositionally biased region" description="Basic and acidic residues" evidence="1">
    <location>
        <begin position="307"/>
        <end position="326"/>
    </location>
</feature>
<dbReference type="SUPFAM" id="SSF52540">
    <property type="entry name" value="P-loop containing nucleoside triphosphate hydrolases"/>
    <property type="match status" value="1"/>
</dbReference>
<accession>A0A0K6S6Y7</accession>
<evidence type="ECO:0000313" key="3">
    <source>
        <dbReference type="EMBL" id="CUC09288.1"/>
    </source>
</evidence>
<feature type="domain" description="Kinesin motor" evidence="2">
    <location>
        <begin position="28"/>
        <end position="291"/>
    </location>
</feature>
<dbReference type="GO" id="GO:0003777">
    <property type="term" value="F:microtubule motor activity"/>
    <property type="evidence" value="ECO:0007669"/>
    <property type="project" value="InterPro"/>
</dbReference>
<sequence length="769" mass="87189">MSVTGDKDAAAPSQAFDQHNTAEGMQTRSAVVVVRVRPPEFSNLEPELSCLKDLSTNLSRSEIELKIPADEKNGSMEEEKSYYTTFDHVLGLGDHTADDREKTKLDSQDSLWETIGKKTLEHRKGKQEESDAWARLCMLEVDKEKDEAFDLLAQEKAERQSRLTDRSRRLAPRKFCPKIVATEEGLETRALHDGTTLKQWIYEGLARRRNKGNHLIIKVILFKTLGKVLDSECRQTELAKLLRASFRDEDNCILKMIATVRPEEVYARENRWTLDLAARFKKITKAVYPNEVSTMYKRHLIRWEGERQKKASDRQKQLAGHDEDTHPQTLRLPSAILSRSQVASLEGKDVGAVRHRPSLQDQEEEDGWRTPEPAERLNKYLSENLDEEGVFRLYAEERGRVVTYTLKGDSYTLGSQRNHPKRLLPDEENGGNTEGSQKSSASPTDFPVPEGSTFFSRPFTEEIRKKGWLEAYDKVLDVCEDYRRAGLEGVRPGTIVVLCDATVFLKEEKQRTDDGRRVCRWGTGHVNRVFSRPYDLKTDQGRREFRDTMTYDKALVVDGTSATFVASHFHLNSSGNTSNQGGGAGRSAAAETAANAECVTVKVSRDGEMSVFFSHKGQRYKGNCAPPQGEMYWEICNLANRGRRDSGNIRKGDARTLVVPAKKGGGIEASNALDLQTLKDQKIRVHDAMIIAGCYACCGLSSERDVFFYNDFQIEMAHKVWNWMYPLCFNFADVLSPADDNSFPWETGRQASEVRWNCQLVTFMPDEFA</sequence>
<dbReference type="InterPro" id="IPR001752">
    <property type="entry name" value="Kinesin_motor_dom"/>
</dbReference>
<dbReference type="InterPro" id="IPR027417">
    <property type="entry name" value="P-loop_NTPase"/>
</dbReference>
<feature type="region of interest" description="Disordered" evidence="1">
    <location>
        <begin position="307"/>
        <end position="374"/>
    </location>
</feature>
<proteinExistence type="predicted"/>
<protein>
    <recommendedName>
        <fullName evidence="2">Kinesin motor domain-containing protein</fullName>
    </recommendedName>
</protein>
<dbReference type="VEuPathDB" id="CryptoDB:Cvel_3583"/>
<dbReference type="EMBL" id="CDMZ01000518">
    <property type="protein sequence ID" value="CUC09288.1"/>
    <property type="molecule type" value="Genomic_DNA"/>
</dbReference>
<evidence type="ECO:0000256" key="1">
    <source>
        <dbReference type="SAM" id="MobiDB-lite"/>
    </source>
</evidence>
<feature type="compositionally biased region" description="Polar residues" evidence="1">
    <location>
        <begin position="430"/>
        <end position="443"/>
    </location>
</feature>
<reference evidence="3" key="1">
    <citation type="submission" date="2014-11" db="EMBL/GenBank/DDBJ databases">
        <title>Molecular phylogeny of cliff fern family Woodsiaceae with morphological implications.</title>
        <authorList>
            <person name="Shao Y.-Z."/>
            <person name="Wei R."/>
            <person name="Zhang X.-C."/>
        </authorList>
    </citation>
    <scope>NUCLEOTIDE SEQUENCE</scope>
</reference>
<dbReference type="GO" id="GO:0007018">
    <property type="term" value="P:microtubule-based movement"/>
    <property type="evidence" value="ECO:0007669"/>
    <property type="project" value="InterPro"/>
</dbReference>
<feature type="region of interest" description="Disordered" evidence="1">
    <location>
        <begin position="410"/>
        <end position="453"/>
    </location>
</feature>
<organism evidence="3">
    <name type="scientific">Chromera velia CCMP2878</name>
    <dbReference type="NCBI Taxonomy" id="1169474"/>
    <lineage>
        <taxon>Eukaryota</taxon>
        <taxon>Sar</taxon>
        <taxon>Alveolata</taxon>
        <taxon>Colpodellida</taxon>
        <taxon>Chromeraceae</taxon>
        <taxon>Chromera</taxon>
    </lineage>
</organism>
<feature type="region of interest" description="Disordered" evidence="1">
    <location>
        <begin position="1"/>
        <end position="23"/>
    </location>
</feature>
<dbReference type="AlphaFoldDB" id="A0A0K6S6Y7"/>
<evidence type="ECO:0000259" key="2">
    <source>
        <dbReference type="SMART" id="SM00129"/>
    </source>
</evidence>
<name>A0A0K6S6Y7_9ALVE</name>
<dbReference type="GO" id="GO:0005524">
    <property type="term" value="F:ATP binding"/>
    <property type="evidence" value="ECO:0007669"/>
    <property type="project" value="InterPro"/>
</dbReference>